<feature type="chain" id="PRO_5012133302" description="Insulinase family protein" evidence="2">
    <location>
        <begin position="30"/>
        <end position="523"/>
    </location>
</feature>
<accession>A0A2A4X0D7</accession>
<dbReference type="GO" id="GO:0046872">
    <property type="term" value="F:metal ion binding"/>
    <property type="evidence" value="ECO:0007669"/>
    <property type="project" value="InterPro"/>
</dbReference>
<dbReference type="Pfam" id="PF00675">
    <property type="entry name" value="Peptidase_M16"/>
    <property type="match status" value="1"/>
</dbReference>
<dbReference type="InterPro" id="IPR011249">
    <property type="entry name" value="Metalloenz_LuxS/M16"/>
</dbReference>
<dbReference type="EMBL" id="NVUL01000064">
    <property type="protein sequence ID" value="PCI75944.1"/>
    <property type="molecule type" value="Genomic_DNA"/>
</dbReference>
<reference evidence="6" key="1">
    <citation type="submission" date="2017-08" db="EMBL/GenBank/DDBJ databases">
        <title>A dynamic microbial community with high functional redundancy inhabits the cold, oxic subseafloor aquifer.</title>
        <authorList>
            <person name="Tully B.J."/>
            <person name="Wheat C.G."/>
            <person name="Glazer B.T."/>
            <person name="Huber J.A."/>
        </authorList>
    </citation>
    <scope>NUCLEOTIDE SEQUENCE [LARGE SCALE GENOMIC DNA]</scope>
</reference>
<gene>
    <name evidence="5" type="ORF">COB20_11675</name>
</gene>
<evidence type="ECO:0000313" key="5">
    <source>
        <dbReference type="EMBL" id="PCI75944.1"/>
    </source>
</evidence>
<proteinExistence type="inferred from homology"/>
<protein>
    <recommendedName>
        <fullName evidence="7">Insulinase family protein</fullName>
    </recommendedName>
</protein>
<feature type="domain" description="Peptidase M16 C-terminal" evidence="4">
    <location>
        <begin position="187"/>
        <end position="333"/>
    </location>
</feature>
<keyword evidence="2" id="KW-0732">Signal</keyword>
<evidence type="ECO:0000256" key="2">
    <source>
        <dbReference type="SAM" id="SignalP"/>
    </source>
</evidence>
<name>A0A2A4X0D7_9GAMM</name>
<comment type="caution">
    <text evidence="5">The sequence shown here is derived from an EMBL/GenBank/DDBJ whole genome shotgun (WGS) entry which is preliminary data.</text>
</comment>
<dbReference type="SUPFAM" id="SSF63411">
    <property type="entry name" value="LuxS/MPP-like metallohydrolase"/>
    <property type="match status" value="2"/>
</dbReference>
<dbReference type="InterPro" id="IPR050361">
    <property type="entry name" value="MPP/UQCRC_Complex"/>
</dbReference>
<evidence type="ECO:0000259" key="4">
    <source>
        <dbReference type="Pfam" id="PF05193"/>
    </source>
</evidence>
<sequence>MKSFLSVRKVFFAALCFSVCAAFSLPAFAQELVELKLPNSNKVVIKLMFKNGSISDEPGKEGVNQAVSELVVQGGTRELSYSDIQDRIYPMAARYGVNSDKEVTVFSFEVHQDYLNEFYPILKGLILTPRFSEDDFSRVMVNQQNYVDQVIRASSDEDYSKVALEDLLFRGNNYQHMKQGTSEGVGNITLVDVREHYQRLFTKNNLTIGIAGNYSDGFLQQLVQDMAALPDTTPVLPEPGVARMPNGIEIEIVAKEGAFGSVIFTGFPLNLTRADDDFAALMVANSYFGEHRKSYSRLYEKIREQRSMNYGDYSYIEWYENGGRNMLPPSGVPRSSNYFSMWVRPVQIATQLRQQYPELADIEIGHAHFALRMIVKELAVLVESGLSAEDFEATRDFLLSYTKLYAQTPSSRLGYLMDSKFYGRDDYLLELDQLLKTLTLEDVNQAIRKYWQTDNMFVTIITDVSEAQPLADSLLNNLASPMSYSNVVREGLSEALQQEDALVADFPLNITSVKVVDSKDTFQ</sequence>
<evidence type="ECO:0000259" key="3">
    <source>
        <dbReference type="Pfam" id="PF00675"/>
    </source>
</evidence>
<dbReference type="Pfam" id="PF05193">
    <property type="entry name" value="Peptidase_M16_C"/>
    <property type="match status" value="1"/>
</dbReference>
<evidence type="ECO:0000313" key="6">
    <source>
        <dbReference type="Proteomes" id="UP000218767"/>
    </source>
</evidence>
<dbReference type="AlphaFoldDB" id="A0A2A4X0D7"/>
<evidence type="ECO:0008006" key="7">
    <source>
        <dbReference type="Google" id="ProtNLM"/>
    </source>
</evidence>
<comment type="similarity">
    <text evidence="1">Belongs to the peptidase M16 family.</text>
</comment>
<dbReference type="PANTHER" id="PTHR11851:SF49">
    <property type="entry name" value="MITOCHONDRIAL-PROCESSING PEPTIDASE SUBUNIT ALPHA"/>
    <property type="match status" value="1"/>
</dbReference>
<dbReference type="Gene3D" id="3.30.830.10">
    <property type="entry name" value="Metalloenzyme, LuxS/M16 peptidase-like"/>
    <property type="match status" value="2"/>
</dbReference>
<evidence type="ECO:0000256" key="1">
    <source>
        <dbReference type="ARBA" id="ARBA00007261"/>
    </source>
</evidence>
<organism evidence="5 6">
    <name type="scientific">SAR86 cluster bacterium</name>
    <dbReference type="NCBI Taxonomy" id="2030880"/>
    <lineage>
        <taxon>Bacteria</taxon>
        <taxon>Pseudomonadati</taxon>
        <taxon>Pseudomonadota</taxon>
        <taxon>Gammaproteobacteria</taxon>
        <taxon>SAR86 cluster</taxon>
    </lineage>
</organism>
<dbReference type="PANTHER" id="PTHR11851">
    <property type="entry name" value="METALLOPROTEASE"/>
    <property type="match status" value="1"/>
</dbReference>
<feature type="domain" description="Peptidase M16 N-terminal" evidence="3">
    <location>
        <begin position="38"/>
        <end position="148"/>
    </location>
</feature>
<feature type="signal peptide" evidence="2">
    <location>
        <begin position="1"/>
        <end position="29"/>
    </location>
</feature>
<dbReference type="InterPro" id="IPR011765">
    <property type="entry name" value="Pept_M16_N"/>
</dbReference>
<dbReference type="Proteomes" id="UP000218767">
    <property type="component" value="Unassembled WGS sequence"/>
</dbReference>
<dbReference type="InterPro" id="IPR007863">
    <property type="entry name" value="Peptidase_M16_C"/>
</dbReference>